<evidence type="ECO:0000256" key="2">
    <source>
        <dbReference type="ARBA" id="ARBA00006344"/>
    </source>
</evidence>
<evidence type="ECO:0000313" key="18">
    <source>
        <dbReference type="EMBL" id="KAK4144026.1"/>
    </source>
</evidence>
<feature type="transmembrane region" description="Helical" evidence="15">
    <location>
        <begin position="178"/>
        <end position="198"/>
    </location>
</feature>
<keyword evidence="9 15" id="KW-1133">Transmembrane helix</keyword>
<comment type="subcellular location">
    <subcellularLocation>
        <location evidence="1 15">Mitochondrion inner membrane</location>
        <topology evidence="1 15">Single-pass membrane protein</topology>
    </subcellularLocation>
</comment>
<keyword evidence="12 15" id="KW-0472">Membrane</keyword>
<protein>
    <recommendedName>
        <fullName evidence="3 15">Mitochondrial import inner membrane translocase subunit TIM50</fullName>
    </recommendedName>
</protein>
<evidence type="ECO:0000256" key="7">
    <source>
        <dbReference type="ARBA" id="ARBA00022927"/>
    </source>
</evidence>
<dbReference type="InterPro" id="IPR004274">
    <property type="entry name" value="FCP1_dom"/>
</dbReference>
<keyword evidence="8 15" id="KW-0809">Transit peptide</keyword>
<evidence type="ECO:0000256" key="3">
    <source>
        <dbReference type="ARBA" id="ARBA00020799"/>
    </source>
</evidence>
<evidence type="ECO:0000256" key="15">
    <source>
        <dbReference type="RuleBase" id="RU365079"/>
    </source>
</evidence>
<keyword evidence="11 15" id="KW-0496">Mitochondrion</keyword>
<comment type="subunit">
    <text evidence="14">Component of the TIM23 complex, at least composed of TIM23, TIM17, TIM50 and TIM21. Interacts with preproteins in transit.</text>
</comment>
<name>A0AAN6V412_9PEZI</name>
<keyword evidence="4 15" id="KW-0813">Transport</keyword>
<evidence type="ECO:0000256" key="10">
    <source>
        <dbReference type="ARBA" id="ARBA00023010"/>
    </source>
</evidence>
<dbReference type="AlphaFoldDB" id="A0AAN6V412"/>
<dbReference type="FunFam" id="3.40.50.1000:FF:000019">
    <property type="entry name" value="Mitochondrial import inner membrane translocase subunit TIM50"/>
    <property type="match status" value="1"/>
</dbReference>
<evidence type="ECO:0000256" key="1">
    <source>
        <dbReference type="ARBA" id="ARBA00004434"/>
    </source>
</evidence>
<dbReference type="InterPro" id="IPR050365">
    <property type="entry name" value="TIM50"/>
</dbReference>
<evidence type="ECO:0000256" key="12">
    <source>
        <dbReference type="ARBA" id="ARBA00023136"/>
    </source>
</evidence>
<evidence type="ECO:0000256" key="5">
    <source>
        <dbReference type="ARBA" id="ARBA00022692"/>
    </source>
</evidence>
<dbReference type="SMART" id="SM00577">
    <property type="entry name" value="CPDc"/>
    <property type="match status" value="1"/>
</dbReference>
<evidence type="ECO:0000259" key="17">
    <source>
        <dbReference type="PROSITE" id="PS50969"/>
    </source>
</evidence>
<sequence length="551" mass="61582">MMLTRAAARPAATLRAAALATPSVLRSGLPAVWSRGVAKDNKPNQSSQPSQVPKPPKAPTHRPSQPTPANPDSTAKSAFASQPSAGSPKQPGSEQPTDSDAAQDPAEVEKEPDFSKLPDLTQGIPSTLEYERSGATNKAALAAFEEEPTTKSGGGGRQKGELPKSAYVSSTERRRQKLALWAFAVTGAAGILGVAYLGRDWDEEELSKNPDVPNGWSVGLWWKRAMARMGDTVTYYQEPAFEKLLPDPDPSFQRPYTLCISLEDMLVHSEWSRDHGWRVAKRPGVDYFLHYLSQYYEIVLFTTVPFATGEPLVRKLDPYRFIMWPLFREATKYKDGEIIKDLSYLNRDLSKVIIIDTNAKHVRAQPENAIILPKWVGEPKDKELVGLVPLLEFIHTMQYDDVRKVIKSFEGHHIPTEFARREALARIEHNKRIQAKSSRGSGMSWLSSHLGLKPSNMSLMVSPEGEENPQEAFAKGKMLQDIARERGMRNYLMLEEEIRKNGEKWLKEEQELMEKAQKEAMKSMQSSFFGWFTPSEQKPASAPSTGATKNS</sequence>
<dbReference type="SUPFAM" id="SSF56784">
    <property type="entry name" value="HAD-like"/>
    <property type="match status" value="1"/>
</dbReference>
<dbReference type="GO" id="GO:0015031">
    <property type="term" value="P:protein transport"/>
    <property type="evidence" value="ECO:0007669"/>
    <property type="project" value="UniProtKB-KW"/>
</dbReference>
<comment type="function">
    <text evidence="13">Essential component of the TIM23 complex, a complex that mediates the translocation of transit peptide-containing proteins across the mitochondrial inner membrane. Required to direct preproteins in transit and direct them to the channel protein TIM23, and possibly facilitates transfer of the translocating proteins from the TOM complex to the TIM23 complex.</text>
</comment>
<comment type="caution">
    <text evidence="18">The sequence shown here is derived from an EMBL/GenBank/DDBJ whole genome shotgun (WGS) entry which is preliminary data.</text>
</comment>
<keyword evidence="10 15" id="KW-0811">Translocation</keyword>
<keyword evidence="7 15" id="KW-0653">Protein transport</keyword>
<keyword evidence="6" id="KW-0999">Mitochondrion inner membrane</keyword>
<evidence type="ECO:0000256" key="14">
    <source>
        <dbReference type="ARBA" id="ARBA00063960"/>
    </source>
</evidence>
<feature type="region of interest" description="Disordered" evidence="16">
    <location>
        <begin position="144"/>
        <end position="168"/>
    </location>
</feature>
<evidence type="ECO:0000256" key="9">
    <source>
        <dbReference type="ARBA" id="ARBA00022989"/>
    </source>
</evidence>
<feature type="compositionally biased region" description="Basic and acidic residues" evidence="16">
    <location>
        <begin position="107"/>
        <end position="116"/>
    </location>
</feature>
<proteinExistence type="inferred from homology"/>
<dbReference type="Gene3D" id="3.40.50.1000">
    <property type="entry name" value="HAD superfamily/HAD-like"/>
    <property type="match status" value="1"/>
</dbReference>
<dbReference type="GeneID" id="87820358"/>
<comment type="similarity">
    <text evidence="2 15">Belongs to the TIM50 family.</text>
</comment>
<dbReference type="PANTHER" id="PTHR12210">
    <property type="entry name" value="DULLARD PROTEIN PHOSPHATASE"/>
    <property type="match status" value="1"/>
</dbReference>
<feature type="domain" description="FCP1 homology" evidence="17">
    <location>
        <begin position="251"/>
        <end position="394"/>
    </location>
</feature>
<evidence type="ECO:0000256" key="11">
    <source>
        <dbReference type="ARBA" id="ARBA00023128"/>
    </source>
</evidence>
<accession>A0AAN6V412</accession>
<evidence type="ECO:0000313" key="19">
    <source>
        <dbReference type="Proteomes" id="UP001302676"/>
    </source>
</evidence>
<reference evidence="18" key="2">
    <citation type="submission" date="2023-05" db="EMBL/GenBank/DDBJ databases">
        <authorList>
            <consortium name="Lawrence Berkeley National Laboratory"/>
            <person name="Steindorff A."/>
            <person name="Hensen N."/>
            <person name="Bonometti L."/>
            <person name="Westerberg I."/>
            <person name="Brannstrom I.O."/>
            <person name="Guillou S."/>
            <person name="Cros-Aarteil S."/>
            <person name="Calhoun S."/>
            <person name="Haridas S."/>
            <person name="Kuo A."/>
            <person name="Mondo S."/>
            <person name="Pangilinan J."/>
            <person name="Riley R."/>
            <person name="Labutti K."/>
            <person name="Andreopoulos B."/>
            <person name="Lipzen A."/>
            <person name="Chen C."/>
            <person name="Yanf M."/>
            <person name="Daum C."/>
            <person name="Ng V."/>
            <person name="Clum A."/>
            <person name="Ohm R."/>
            <person name="Martin F."/>
            <person name="Silar P."/>
            <person name="Natvig D."/>
            <person name="Lalanne C."/>
            <person name="Gautier V."/>
            <person name="Ament-Velasquez S.L."/>
            <person name="Kruys A."/>
            <person name="Hutchinson M.I."/>
            <person name="Powell A.J."/>
            <person name="Barry K."/>
            <person name="Miller A.N."/>
            <person name="Grigoriev I.V."/>
            <person name="Debuchy R."/>
            <person name="Gladieux P."/>
            <person name="Thoren M.H."/>
            <person name="Johannesson H."/>
        </authorList>
    </citation>
    <scope>NUCLEOTIDE SEQUENCE</scope>
    <source>
        <strain evidence="18">CBS 141.50</strain>
    </source>
</reference>
<reference evidence="18" key="1">
    <citation type="journal article" date="2023" name="Mol. Phylogenet. Evol.">
        <title>Genome-scale phylogeny and comparative genomics of the fungal order Sordariales.</title>
        <authorList>
            <person name="Hensen N."/>
            <person name="Bonometti L."/>
            <person name="Westerberg I."/>
            <person name="Brannstrom I.O."/>
            <person name="Guillou S."/>
            <person name="Cros-Aarteil S."/>
            <person name="Calhoun S."/>
            <person name="Haridas S."/>
            <person name="Kuo A."/>
            <person name="Mondo S."/>
            <person name="Pangilinan J."/>
            <person name="Riley R."/>
            <person name="LaButti K."/>
            <person name="Andreopoulos B."/>
            <person name="Lipzen A."/>
            <person name="Chen C."/>
            <person name="Yan M."/>
            <person name="Daum C."/>
            <person name="Ng V."/>
            <person name="Clum A."/>
            <person name="Steindorff A."/>
            <person name="Ohm R.A."/>
            <person name="Martin F."/>
            <person name="Silar P."/>
            <person name="Natvig D.O."/>
            <person name="Lalanne C."/>
            <person name="Gautier V."/>
            <person name="Ament-Velasquez S.L."/>
            <person name="Kruys A."/>
            <person name="Hutchinson M.I."/>
            <person name="Powell A.J."/>
            <person name="Barry K."/>
            <person name="Miller A.N."/>
            <person name="Grigoriev I.V."/>
            <person name="Debuchy R."/>
            <person name="Gladieux P."/>
            <person name="Hiltunen Thoren M."/>
            <person name="Johannesson H."/>
        </authorList>
    </citation>
    <scope>NUCLEOTIDE SEQUENCE</scope>
    <source>
        <strain evidence="18">CBS 141.50</strain>
    </source>
</reference>
<keyword evidence="19" id="KW-1185">Reference proteome</keyword>
<dbReference type="CDD" id="cd07521">
    <property type="entry name" value="HAD_FCP1-like"/>
    <property type="match status" value="1"/>
</dbReference>
<dbReference type="GO" id="GO:0005744">
    <property type="term" value="C:TIM23 mitochondrial import inner membrane translocase complex"/>
    <property type="evidence" value="ECO:0007669"/>
    <property type="project" value="UniProtKB-UniRule"/>
</dbReference>
<feature type="region of interest" description="Disordered" evidence="16">
    <location>
        <begin position="35"/>
        <end position="122"/>
    </location>
</feature>
<dbReference type="InterPro" id="IPR036412">
    <property type="entry name" value="HAD-like_sf"/>
</dbReference>
<evidence type="ECO:0000256" key="6">
    <source>
        <dbReference type="ARBA" id="ARBA00022792"/>
    </source>
</evidence>
<feature type="compositionally biased region" description="Polar residues" evidence="16">
    <location>
        <begin position="70"/>
        <end position="100"/>
    </location>
</feature>
<feature type="region of interest" description="Disordered" evidence="16">
    <location>
        <begin position="531"/>
        <end position="551"/>
    </location>
</feature>
<evidence type="ECO:0000256" key="13">
    <source>
        <dbReference type="ARBA" id="ARBA00059797"/>
    </source>
</evidence>
<gene>
    <name evidence="18" type="ORF">C8A04DRAFT_37043</name>
</gene>
<dbReference type="RefSeq" id="XP_062637397.1">
    <property type="nucleotide sequence ID" value="XM_062783745.1"/>
</dbReference>
<dbReference type="PROSITE" id="PS50969">
    <property type="entry name" value="FCP1"/>
    <property type="match status" value="1"/>
</dbReference>
<dbReference type="Proteomes" id="UP001302676">
    <property type="component" value="Unassembled WGS sequence"/>
</dbReference>
<dbReference type="InterPro" id="IPR023214">
    <property type="entry name" value="HAD_sf"/>
</dbReference>
<evidence type="ECO:0000256" key="8">
    <source>
        <dbReference type="ARBA" id="ARBA00022946"/>
    </source>
</evidence>
<evidence type="ECO:0000256" key="4">
    <source>
        <dbReference type="ARBA" id="ARBA00022448"/>
    </source>
</evidence>
<organism evidence="18 19">
    <name type="scientific">Dichotomopilus funicola</name>
    <dbReference type="NCBI Taxonomy" id="1934379"/>
    <lineage>
        <taxon>Eukaryota</taxon>
        <taxon>Fungi</taxon>
        <taxon>Dikarya</taxon>
        <taxon>Ascomycota</taxon>
        <taxon>Pezizomycotina</taxon>
        <taxon>Sordariomycetes</taxon>
        <taxon>Sordariomycetidae</taxon>
        <taxon>Sordariales</taxon>
        <taxon>Chaetomiaceae</taxon>
        <taxon>Dichotomopilus</taxon>
    </lineage>
</organism>
<dbReference type="Pfam" id="PF03031">
    <property type="entry name" value="NIF"/>
    <property type="match status" value="1"/>
</dbReference>
<evidence type="ECO:0000256" key="16">
    <source>
        <dbReference type="SAM" id="MobiDB-lite"/>
    </source>
</evidence>
<dbReference type="EMBL" id="MU853581">
    <property type="protein sequence ID" value="KAK4144026.1"/>
    <property type="molecule type" value="Genomic_DNA"/>
</dbReference>
<keyword evidence="5 15" id="KW-0812">Transmembrane</keyword>